<protein>
    <submittedName>
        <fullName evidence="1">Uncharacterized protein</fullName>
    </submittedName>
</protein>
<gene>
    <name evidence="1" type="ORF">NW762_014792</name>
</gene>
<comment type="caution">
    <text evidence="1">The sequence shown here is derived from an EMBL/GenBank/DDBJ whole genome shotgun (WGS) entry which is preliminary data.</text>
</comment>
<evidence type="ECO:0000313" key="2">
    <source>
        <dbReference type="Proteomes" id="UP001152049"/>
    </source>
</evidence>
<dbReference type="Proteomes" id="UP001152049">
    <property type="component" value="Unassembled WGS sequence"/>
</dbReference>
<organism evidence="1 2">
    <name type="scientific">Fusarium torreyae</name>
    <dbReference type="NCBI Taxonomy" id="1237075"/>
    <lineage>
        <taxon>Eukaryota</taxon>
        <taxon>Fungi</taxon>
        <taxon>Dikarya</taxon>
        <taxon>Ascomycota</taxon>
        <taxon>Pezizomycotina</taxon>
        <taxon>Sordariomycetes</taxon>
        <taxon>Hypocreomycetidae</taxon>
        <taxon>Hypocreales</taxon>
        <taxon>Nectriaceae</taxon>
        <taxon>Fusarium</taxon>
    </lineage>
</organism>
<dbReference type="OrthoDB" id="4970119at2759"/>
<dbReference type="EMBL" id="JAOQAZ010000057">
    <property type="protein sequence ID" value="KAJ4243462.1"/>
    <property type="molecule type" value="Genomic_DNA"/>
</dbReference>
<proteinExistence type="predicted"/>
<sequence>MATGSTSPTDNRTHGTYIHKVPENLIHDRSAFRNALNEIYSNGNVSFTSDGTTCTVIATSDTAEPADLTKKLQEDGFILQE</sequence>
<keyword evidence="2" id="KW-1185">Reference proteome</keyword>
<dbReference type="AlphaFoldDB" id="A0A9W8RLK6"/>
<evidence type="ECO:0000313" key="1">
    <source>
        <dbReference type="EMBL" id="KAJ4243462.1"/>
    </source>
</evidence>
<reference evidence="1" key="1">
    <citation type="submission" date="2022-09" db="EMBL/GenBank/DDBJ databases">
        <title>Fusarium specimens isolated from Avocado Roots.</title>
        <authorList>
            <person name="Stajich J."/>
            <person name="Roper C."/>
            <person name="Heimlech-Rivalta G."/>
        </authorList>
    </citation>
    <scope>NUCLEOTIDE SEQUENCE</scope>
    <source>
        <strain evidence="1">CF00136</strain>
    </source>
</reference>
<name>A0A9W8RLK6_9HYPO</name>
<accession>A0A9W8RLK6</accession>